<organism evidence="6 7">
    <name type="scientific">Pendulispora brunnea</name>
    <dbReference type="NCBI Taxonomy" id="2905690"/>
    <lineage>
        <taxon>Bacteria</taxon>
        <taxon>Pseudomonadati</taxon>
        <taxon>Myxococcota</taxon>
        <taxon>Myxococcia</taxon>
        <taxon>Myxococcales</taxon>
        <taxon>Sorangiineae</taxon>
        <taxon>Pendulisporaceae</taxon>
        <taxon>Pendulispora</taxon>
    </lineage>
</organism>
<evidence type="ECO:0000259" key="5">
    <source>
        <dbReference type="PROSITE" id="PS50109"/>
    </source>
</evidence>
<dbReference type="RefSeq" id="WP_394846127.1">
    <property type="nucleotide sequence ID" value="NZ_CP089982.1"/>
</dbReference>
<name>A0ABZ2KA15_9BACT</name>
<keyword evidence="4" id="KW-0812">Transmembrane</keyword>
<dbReference type="PANTHER" id="PTHR43547">
    <property type="entry name" value="TWO-COMPONENT HISTIDINE KINASE"/>
    <property type="match status" value="1"/>
</dbReference>
<keyword evidence="7" id="KW-1185">Reference proteome</keyword>
<dbReference type="SMART" id="SM00387">
    <property type="entry name" value="HATPase_c"/>
    <property type="match status" value="1"/>
</dbReference>
<evidence type="ECO:0000256" key="1">
    <source>
        <dbReference type="ARBA" id="ARBA00000085"/>
    </source>
</evidence>
<dbReference type="SUPFAM" id="SSF55874">
    <property type="entry name" value="ATPase domain of HSP90 chaperone/DNA topoisomerase II/histidine kinase"/>
    <property type="match status" value="1"/>
</dbReference>
<evidence type="ECO:0000256" key="4">
    <source>
        <dbReference type="SAM" id="Phobius"/>
    </source>
</evidence>
<dbReference type="Pfam" id="PF02518">
    <property type="entry name" value="HATPase_c"/>
    <property type="match status" value="1"/>
</dbReference>
<sequence>MPLNDGHAPRARLELDRLARRTARVYSLAWSAALVALATFAVVAFGRARDADFDARLAVHATAVYGLTYFDAQGRYHVEPLVREPDIVHGPFDIYVVDSDDKTLLYATEPRRYAIDPNDLHAAPHDAVLANGQRIRVLTKTTFDDADRPRATIVVAGDPAPHRAEQTRFTVWIVMATAALAALGVLVARVMTERTLRPARRALEVRERFLQTAAHELRTPVTGLVAAVEAGSVEGPIAKLTHEASRVLEQVLAYARLDADLTEVHAEPLRLDLLVESLASEDIAIEAEPSIVRGDPRLLEVAIRNLLSNAERHGGGVRAVHVANGRVSVRDAGPGYPAGGSRGWGLGLGIVQRIAAIHGGTFSLRNHPDGGAVATFEIPITHGLSK</sequence>
<dbReference type="SUPFAM" id="SSF47384">
    <property type="entry name" value="Homodimeric domain of signal transducing histidine kinase"/>
    <property type="match status" value="1"/>
</dbReference>
<dbReference type="EMBL" id="CP089982">
    <property type="protein sequence ID" value="WXA95523.1"/>
    <property type="molecule type" value="Genomic_DNA"/>
</dbReference>
<keyword evidence="6" id="KW-0547">Nucleotide-binding</keyword>
<dbReference type="PRINTS" id="PR00344">
    <property type="entry name" value="BCTRLSENSOR"/>
</dbReference>
<accession>A0ABZ2KA15</accession>
<dbReference type="InterPro" id="IPR003661">
    <property type="entry name" value="HisK_dim/P_dom"/>
</dbReference>
<dbReference type="CDD" id="cd00075">
    <property type="entry name" value="HATPase"/>
    <property type="match status" value="1"/>
</dbReference>
<dbReference type="SMART" id="SM00388">
    <property type="entry name" value="HisKA"/>
    <property type="match status" value="1"/>
</dbReference>
<dbReference type="CDD" id="cd00082">
    <property type="entry name" value="HisKA"/>
    <property type="match status" value="1"/>
</dbReference>
<dbReference type="InterPro" id="IPR005467">
    <property type="entry name" value="His_kinase_dom"/>
</dbReference>
<dbReference type="InterPro" id="IPR036097">
    <property type="entry name" value="HisK_dim/P_sf"/>
</dbReference>
<evidence type="ECO:0000256" key="2">
    <source>
        <dbReference type="ARBA" id="ARBA00012438"/>
    </source>
</evidence>
<dbReference type="InterPro" id="IPR003594">
    <property type="entry name" value="HATPase_dom"/>
</dbReference>
<feature type="domain" description="Histidine kinase" evidence="5">
    <location>
        <begin position="212"/>
        <end position="382"/>
    </location>
</feature>
<keyword evidence="6" id="KW-0067">ATP-binding</keyword>
<dbReference type="EC" id="2.7.13.3" evidence="2"/>
<dbReference type="PANTHER" id="PTHR43547:SF2">
    <property type="entry name" value="HYBRID SIGNAL TRANSDUCTION HISTIDINE KINASE C"/>
    <property type="match status" value="1"/>
</dbReference>
<keyword evidence="4" id="KW-0472">Membrane</keyword>
<dbReference type="InterPro" id="IPR036890">
    <property type="entry name" value="HATPase_C_sf"/>
</dbReference>
<keyword evidence="3" id="KW-0597">Phosphoprotein</keyword>
<dbReference type="GO" id="GO:0005524">
    <property type="term" value="F:ATP binding"/>
    <property type="evidence" value="ECO:0007669"/>
    <property type="project" value="UniProtKB-KW"/>
</dbReference>
<dbReference type="Proteomes" id="UP001379533">
    <property type="component" value="Chromosome"/>
</dbReference>
<reference evidence="6 7" key="1">
    <citation type="submission" date="2021-12" db="EMBL/GenBank/DDBJ databases">
        <title>Discovery of the Pendulisporaceae a myxobacterial family with distinct sporulation behavior and unique specialized metabolism.</title>
        <authorList>
            <person name="Garcia R."/>
            <person name="Popoff A."/>
            <person name="Bader C.D."/>
            <person name="Loehr J."/>
            <person name="Walesch S."/>
            <person name="Walt C."/>
            <person name="Boldt J."/>
            <person name="Bunk B."/>
            <person name="Haeckl F.J.F.P.J."/>
            <person name="Gunesch A.P."/>
            <person name="Birkelbach J."/>
            <person name="Nuebel U."/>
            <person name="Pietschmann T."/>
            <person name="Bach T."/>
            <person name="Mueller R."/>
        </authorList>
    </citation>
    <scope>NUCLEOTIDE SEQUENCE [LARGE SCALE GENOMIC DNA]</scope>
    <source>
        <strain evidence="6 7">MSr12523</strain>
    </source>
</reference>
<dbReference type="Gene3D" id="1.10.287.130">
    <property type="match status" value="1"/>
</dbReference>
<dbReference type="Gene3D" id="3.30.565.10">
    <property type="entry name" value="Histidine kinase-like ATPase, C-terminal domain"/>
    <property type="match status" value="1"/>
</dbReference>
<keyword evidence="4" id="KW-1133">Transmembrane helix</keyword>
<gene>
    <name evidence="6" type="ORF">LZC95_01535</name>
</gene>
<dbReference type="Pfam" id="PF00512">
    <property type="entry name" value="HisKA"/>
    <property type="match status" value="1"/>
</dbReference>
<feature type="transmembrane region" description="Helical" evidence="4">
    <location>
        <begin position="169"/>
        <end position="191"/>
    </location>
</feature>
<comment type="catalytic activity">
    <reaction evidence="1">
        <text>ATP + protein L-histidine = ADP + protein N-phospho-L-histidine.</text>
        <dbReference type="EC" id="2.7.13.3"/>
    </reaction>
</comment>
<evidence type="ECO:0000313" key="6">
    <source>
        <dbReference type="EMBL" id="WXA95523.1"/>
    </source>
</evidence>
<feature type="transmembrane region" description="Helical" evidence="4">
    <location>
        <begin position="25"/>
        <end position="46"/>
    </location>
</feature>
<evidence type="ECO:0000313" key="7">
    <source>
        <dbReference type="Proteomes" id="UP001379533"/>
    </source>
</evidence>
<dbReference type="InterPro" id="IPR004358">
    <property type="entry name" value="Sig_transdc_His_kin-like_C"/>
</dbReference>
<protein>
    <recommendedName>
        <fullName evidence="2">histidine kinase</fullName>
        <ecNumber evidence="2">2.7.13.3</ecNumber>
    </recommendedName>
</protein>
<dbReference type="PROSITE" id="PS50109">
    <property type="entry name" value="HIS_KIN"/>
    <property type="match status" value="1"/>
</dbReference>
<evidence type="ECO:0000256" key="3">
    <source>
        <dbReference type="ARBA" id="ARBA00022553"/>
    </source>
</evidence>
<proteinExistence type="predicted"/>